<dbReference type="GO" id="GO:0004165">
    <property type="term" value="F:delta(3)-delta(2)-enoyl-CoA isomerase activity"/>
    <property type="evidence" value="ECO:0007669"/>
    <property type="project" value="UniProtKB-ARBA"/>
</dbReference>
<dbReference type="InterPro" id="IPR018376">
    <property type="entry name" value="Enoyl-CoA_hyd/isom_CS"/>
</dbReference>
<gene>
    <name evidence="6" type="ORF">HNQ57_001248</name>
</gene>
<dbReference type="CDD" id="cd06558">
    <property type="entry name" value="crotonase-like"/>
    <property type="match status" value="1"/>
</dbReference>
<comment type="subcellular location">
    <subcellularLocation>
        <location evidence="1">Peroxisome</location>
    </subcellularLocation>
</comment>
<dbReference type="AlphaFoldDB" id="A0A840R1Q5"/>
<dbReference type="PANTHER" id="PTHR43684">
    <property type="match status" value="1"/>
</dbReference>
<keyword evidence="4 6" id="KW-0413">Isomerase</keyword>
<dbReference type="PROSITE" id="PS00166">
    <property type="entry name" value="ENOYL_COA_HYDRATASE"/>
    <property type="match status" value="1"/>
</dbReference>
<accession>A0A840R1Q5</accession>
<sequence length="269" mass="29220">MSKESAPVGVRRLGRVLYITLSRPALKNAINEDMVTTLYRNLREAAQDDSVGAVVLEGSGDAFCAGADIKNLALGAEHTRKYSTEVLLRVGAEAAMLLHEMPKPTIAMIRGPAMGGGLSLALACDFRVADSTASLSYAHTKIALSGDFAAAYFLSKWMGAGKAREFCLLNPVYGAQEAFASGLLSKVCEDSELEADVERLATRLAEGPTNALACIKANLKNAQEMSCENYIAEEIKNFQRCRNSDEHREALKAFIEKREPNFPRQQVRG</sequence>
<evidence type="ECO:0000256" key="2">
    <source>
        <dbReference type="ARBA" id="ARBA00005254"/>
    </source>
</evidence>
<evidence type="ECO:0000256" key="4">
    <source>
        <dbReference type="ARBA" id="ARBA00023235"/>
    </source>
</evidence>
<dbReference type="EMBL" id="JACHHW010000003">
    <property type="protein sequence ID" value="MBB5186985.1"/>
    <property type="molecule type" value="Genomic_DNA"/>
</dbReference>
<dbReference type="Proteomes" id="UP000536640">
    <property type="component" value="Unassembled WGS sequence"/>
</dbReference>
<dbReference type="PANTHER" id="PTHR43684:SF1">
    <property type="entry name" value="ENOYL-COA DELTA ISOMERASE 2"/>
    <property type="match status" value="1"/>
</dbReference>
<dbReference type="EC" id="5.3.3.18" evidence="6"/>
<dbReference type="InterPro" id="IPR014748">
    <property type="entry name" value="Enoyl-CoA_hydra_C"/>
</dbReference>
<dbReference type="InterPro" id="IPR051053">
    <property type="entry name" value="ECH/Chromodomain_protein"/>
</dbReference>
<keyword evidence="7" id="KW-1185">Reference proteome</keyword>
<comment type="similarity">
    <text evidence="2 5">Belongs to the enoyl-CoA hydratase/isomerase family.</text>
</comment>
<reference evidence="6 7" key="1">
    <citation type="submission" date="2020-08" db="EMBL/GenBank/DDBJ databases">
        <title>Genomic Encyclopedia of Type Strains, Phase IV (KMG-IV): sequencing the most valuable type-strain genomes for metagenomic binning, comparative biology and taxonomic classification.</title>
        <authorList>
            <person name="Goeker M."/>
        </authorList>
    </citation>
    <scope>NUCLEOTIDE SEQUENCE [LARGE SCALE GENOMIC DNA]</scope>
    <source>
        <strain evidence="6 7">DSM 25701</strain>
    </source>
</reference>
<dbReference type="SUPFAM" id="SSF52096">
    <property type="entry name" value="ClpP/crotonase"/>
    <property type="match status" value="1"/>
</dbReference>
<evidence type="ECO:0000313" key="7">
    <source>
        <dbReference type="Proteomes" id="UP000536640"/>
    </source>
</evidence>
<evidence type="ECO:0000256" key="3">
    <source>
        <dbReference type="ARBA" id="ARBA00023140"/>
    </source>
</evidence>
<proteinExistence type="inferred from homology"/>
<dbReference type="InterPro" id="IPR001753">
    <property type="entry name" value="Enoyl-CoA_hydra/iso"/>
</dbReference>
<evidence type="ECO:0000313" key="6">
    <source>
        <dbReference type="EMBL" id="MBB5186985.1"/>
    </source>
</evidence>
<comment type="caution">
    <text evidence="6">The sequence shown here is derived from an EMBL/GenBank/DDBJ whole genome shotgun (WGS) entry which is preliminary data.</text>
</comment>
<dbReference type="Gene3D" id="3.90.226.10">
    <property type="entry name" value="2-enoyl-CoA Hydratase, Chain A, domain 1"/>
    <property type="match status" value="1"/>
</dbReference>
<dbReference type="InterPro" id="IPR029045">
    <property type="entry name" value="ClpP/crotonase-like_dom_sf"/>
</dbReference>
<dbReference type="RefSeq" id="WP_040802643.1">
    <property type="nucleotide sequence ID" value="NZ_JACHHW010000003.1"/>
</dbReference>
<organism evidence="6 7">
    <name type="scientific">Zhongshania antarctica</name>
    <dbReference type="NCBI Taxonomy" id="641702"/>
    <lineage>
        <taxon>Bacteria</taxon>
        <taxon>Pseudomonadati</taxon>
        <taxon>Pseudomonadota</taxon>
        <taxon>Gammaproteobacteria</taxon>
        <taxon>Cellvibrionales</taxon>
        <taxon>Spongiibacteraceae</taxon>
        <taxon>Zhongshania</taxon>
    </lineage>
</organism>
<evidence type="ECO:0000256" key="1">
    <source>
        <dbReference type="ARBA" id="ARBA00004275"/>
    </source>
</evidence>
<name>A0A840R1Q5_9GAMM</name>
<keyword evidence="3" id="KW-0576">Peroxisome</keyword>
<dbReference type="Pfam" id="PF00378">
    <property type="entry name" value="ECH_1"/>
    <property type="match status" value="1"/>
</dbReference>
<protein>
    <submittedName>
        <fullName evidence="6">2-(1,2-epoxy-1,2-dihydrophenyl)acetyl-CoA isomerase</fullName>
        <ecNumber evidence="6">5.3.3.18</ecNumber>
    </submittedName>
</protein>
<dbReference type="Gene3D" id="1.10.12.10">
    <property type="entry name" value="Lyase 2-enoyl-coa Hydratase, Chain A, domain 2"/>
    <property type="match status" value="1"/>
</dbReference>
<evidence type="ECO:0000256" key="5">
    <source>
        <dbReference type="RuleBase" id="RU003707"/>
    </source>
</evidence>